<dbReference type="STRING" id="1577474.GA0111570_11411"/>
<feature type="domain" description="Sphingomyelin synthase-like" evidence="3">
    <location>
        <begin position="173"/>
        <end position="233"/>
    </location>
</feature>
<feature type="transmembrane region" description="Helical" evidence="2">
    <location>
        <begin position="98"/>
        <end position="119"/>
    </location>
</feature>
<protein>
    <submittedName>
        <fullName evidence="4">PAP2 superfamily C-terminal</fullName>
    </submittedName>
</protein>
<feature type="compositionally biased region" description="Polar residues" evidence="1">
    <location>
        <begin position="21"/>
        <end position="38"/>
    </location>
</feature>
<evidence type="ECO:0000259" key="3">
    <source>
        <dbReference type="Pfam" id="PF14360"/>
    </source>
</evidence>
<dbReference type="Pfam" id="PF14360">
    <property type="entry name" value="PAP2_C"/>
    <property type="match status" value="1"/>
</dbReference>
<keyword evidence="5" id="KW-1185">Reference proteome</keyword>
<name>A0A1G6I4T2_9ACTN</name>
<dbReference type="Proteomes" id="UP000199086">
    <property type="component" value="Unassembled WGS sequence"/>
</dbReference>
<accession>A0A1G6I4T2</accession>
<feature type="region of interest" description="Disordered" evidence="1">
    <location>
        <begin position="1"/>
        <end position="38"/>
    </location>
</feature>
<keyword evidence="2" id="KW-1133">Transmembrane helix</keyword>
<dbReference type="EMBL" id="FMYF01000014">
    <property type="protein sequence ID" value="SDC01065.1"/>
    <property type="molecule type" value="Genomic_DNA"/>
</dbReference>
<proteinExistence type="predicted"/>
<dbReference type="InterPro" id="IPR025749">
    <property type="entry name" value="Sphingomyelin_synth-like_dom"/>
</dbReference>
<feature type="transmembrane region" description="Helical" evidence="2">
    <location>
        <begin position="131"/>
        <end position="150"/>
    </location>
</feature>
<sequence>MEQVSGEVGANQPSADVPSANAPSVNEPSANAPSVNEPSANASVLAAPTSARPVLAWMLAVGLLLHALTASLLGSALIDSSFPDRPRPDDLLFTLLPYVGAARYLTVVALVGGFGAFLVDTLRRDRTRLPEYISVFALMYLMRAVIMVLTPLGSAQGEGAFVFSQQQFGMFPSGHVAACTLLVMLTPTDRGPWLPGFQQLLLVLMCAGLLLAHGHYSIDVVGGLLLGHFVVHTWRSGRLFARFRRITGP</sequence>
<dbReference type="OrthoDB" id="4868581at2"/>
<evidence type="ECO:0000256" key="1">
    <source>
        <dbReference type="SAM" id="MobiDB-lite"/>
    </source>
</evidence>
<dbReference type="RefSeq" id="WP_092613494.1">
    <property type="nucleotide sequence ID" value="NZ_FMYF01000014.1"/>
</dbReference>
<keyword evidence="2" id="KW-0812">Transmembrane</keyword>
<evidence type="ECO:0000313" key="5">
    <source>
        <dbReference type="Proteomes" id="UP000199086"/>
    </source>
</evidence>
<dbReference type="AlphaFoldDB" id="A0A1G6I4T2"/>
<feature type="transmembrane region" description="Helical" evidence="2">
    <location>
        <begin position="54"/>
        <end position="78"/>
    </location>
</feature>
<gene>
    <name evidence="4" type="ORF">GA0111570_11411</name>
</gene>
<evidence type="ECO:0000313" key="4">
    <source>
        <dbReference type="EMBL" id="SDC01065.1"/>
    </source>
</evidence>
<dbReference type="Gene3D" id="1.20.144.10">
    <property type="entry name" value="Phosphatidic acid phosphatase type 2/haloperoxidase"/>
    <property type="match status" value="1"/>
</dbReference>
<organism evidence="4 5">
    <name type="scientific">Raineyella antarctica</name>
    <dbReference type="NCBI Taxonomy" id="1577474"/>
    <lineage>
        <taxon>Bacteria</taxon>
        <taxon>Bacillati</taxon>
        <taxon>Actinomycetota</taxon>
        <taxon>Actinomycetes</taxon>
        <taxon>Propionibacteriales</taxon>
        <taxon>Propionibacteriaceae</taxon>
        <taxon>Raineyella</taxon>
    </lineage>
</organism>
<evidence type="ECO:0000256" key="2">
    <source>
        <dbReference type="SAM" id="Phobius"/>
    </source>
</evidence>
<reference evidence="4 5" key="1">
    <citation type="submission" date="2016-06" db="EMBL/GenBank/DDBJ databases">
        <authorList>
            <person name="Olsen C.W."/>
            <person name="Carey S."/>
            <person name="Hinshaw L."/>
            <person name="Karasin A.I."/>
        </authorList>
    </citation>
    <scope>NUCLEOTIDE SEQUENCE [LARGE SCALE GENOMIC DNA]</scope>
    <source>
        <strain evidence="4 5">LZ-22</strain>
    </source>
</reference>
<keyword evidence="2" id="KW-0472">Membrane</keyword>